<keyword evidence="1" id="KW-0812">Transmembrane</keyword>
<dbReference type="AlphaFoldDB" id="A0A3P1B6K5"/>
<feature type="transmembrane region" description="Helical" evidence="1">
    <location>
        <begin position="87"/>
        <end position="107"/>
    </location>
</feature>
<evidence type="ECO:0000313" key="4">
    <source>
        <dbReference type="Proteomes" id="UP000268372"/>
    </source>
</evidence>
<feature type="transmembrane region" description="Helical" evidence="1">
    <location>
        <begin position="35"/>
        <end position="55"/>
    </location>
</feature>
<feature type="transmembrane region" description="Helical" evidence="1">
    <location>
        <begin position="263"/>
        <end position="283"/>
    </location>
</feature>
<dbReference type="EMBL" id="RQTJ01000002">
    <property type="protein sequence ID" value="RRA96665.1"/>
    <property type="molecule type" value="Genomic_DNA"/>
</dbReference>
<evidence type="ECO:0000256" key="1">
    <source>
        <dbReference type="SAM" id="Phobius"/>
    </source>
</evidence>
<dbReference type="Gene3D" id="3.30.1150.10">
    <property type="match status" value="1"/>
</dbReference>
<keyword evidence="1" id="KW-1133">Transmembrane helix</keyword>
<dbReference type="PANTHER" id="PTHR34978:SF3">
    <property type="entry name" value="SLR0241 PROTEIN"/>
    <property type="match status" value="1"/>
</dbReference>
<keyword evidence="1" id="KW-0472">Membrane</keyword>
<reference evidence="3 4" key="1">
    <citation type="submission" date="2018-11" db="EMBL/GenBank/DDBJ databases">
        <title>Flavobacterium sp. nov., YIM 102796 draft genome.</title>
        <authorList>
            <person name="Li G."/>
            <person name="Jiang Y."/>
        </authorList>
    </citation>
    <scope>NUCLEOTIDE SEQUENCE [LARGE SCALE GENOMIC DNA]</scope>
    <source>
        <strain evidence="3 4">YIM 102796</strain>
    </source>
</reference>
<evidence type="ECO:0000259" key="2">
    <source>
        <dbReference type="Pfam" id="PF05569"/>
    </source>
</evidence>
<dbReference type="SUPFAM" id="SSF74653">
    <property type="entry name" value="TolA/TonB C-terminal domain"/>
    <property type="match status" value="1"/>
</dbReference>
<proteinExistence type="predicted"/>
<dbReference type="OrthoDB" id="1522859at2"/>
<evidence type="ECO:0000313" key="3">
    <source>
        <dbReference type="EMBL" id="RRA96665.1"/>
    </source>
</evidence>
<accession>A0A3P1B6K5</accession>
<sequence>MMLYFIKSTFLLLIFCLIFKWNLESKKSLQFIRYYLLASIVFALAVPLFDFQFLVPHNKIVETKEYIFDQLPNIPVIIVENVPEKGISILAMLYVFVSSVFLTRFLYNLFKILRIKKSGKKVSTSFGNLIISNKVIAPFTFYNTIYVSDVEWKSKALNPAILYHEQAHVKQKHSIDILLVEALKIVLWFQPLIYYFKRIIQENHEYLADEFSLQKTNNLKNYQELILDYYDNNQPIVALSSSIHFNNLKKRFIMMKNTQKGKVWGTIFYSLTIAVTYVGFVGIETKAAEIKKVEDKISNVVEQAVNRPQEIKSTEPISEETKDEIKNNPIILAYIKGEKSSGYFSHKGSVYFYVVDENLKVSIYNRYGVVQNEKDFTYELKSVSKEEKEKLTLDELKRSAQVKNDYQDIKEIEKKYADAHSFVEKKAAPREGLQSFFHNFMRAFDTKTITTNDTLISARLKFIVEKDGSFSNIIAVGGGNETAANEAIRVLQTMPKWQPAENEGQVVRSTFTLPIKIKINQPLNEVEN</sequence>
<name>A0A3P1B6K5_9FLAO</name>
<organism evidence="3 4">
    <name type="scientific">Paenimyroides viscosum</name>
    <dbReference type="NCBI Taxonomy" id="2488729"/>
    <lineage>
        <taxon>Bacteria</taxon>
        <taxon>Pseudomonadati</taxon>
        <taxon>Bacteroidota</taxon>
        <taxon>Flavobacteriia</taxon>
        <taxon>Flavobacteriales</taxon>
        <taxon>Flavobacteriaceae</taxon>
        <taxon>Paenimyroides</taxon>
    </lineage>
</organism>
<dbReference type="PANTHER" id="PTHR34978">
    <property type="entry name" value="POSSIBLE SENSOR-TRANSDUCER PROTEIN BLAR"/>
    <property type="match status" value="1"/>
</dbReference>
<protein>
    <recommendedName>
        <fullName evidence="2">Peptidase M56 domain-containing protein</fullName>
    </recommendedName>
</protein>
<dbReference type="CDD" id="cd07341">
    <property type="entry name" value="M56_BlaR1_MecR1_like"/>
    <property type="match status" value="1"/>
</dbReference>
<keyword evidence="4" id="KW-1185">Reference proteome</keyword>
<dbReference type="Proteomes" id="UP000268372">
    <property type="component" value="Unassembled WGS sequence"/>
</dbReference>
<feature type="transmembrane region" description="Helical" evidence="1">
    <location>
        <begin position="6"/>
        <end position="23"/>
    </location>
</feature>
<dbReference type="InterPro" id="IPR052173">
    <property type="entry name" value="Beta-lactam_resp_regulator"/>
</dbReference>
<dbReference type="InterPro" id="IPR008756">
    <property type="entry name" value="Peptidase_M56"/>
</dbReference>
<gene>
    <name evidence="3" type="ORF">EG242_01100</name>
</gene>
<dbReference type="RefSeq" id="WP_124898079.1">
    <property type="nucleotide sequence ID" value="NZ_RQTJ01000002.1"/>
</dbReference>
<comment type="caution">
    <text evidence="3">The sequence shown here is derived from an EMBL/GenBank/DDBJ whole genome shotgun (WGS) entry which is preliminary data.</text>
</comment>
<dbReference type="Pfam" id="PF05569">
    <property type="entry name" value="Peptidase_M56"/>
    <property type="match status" value="1"/>
</dbReference>
<feature type="domain" description="Peptidase M56" evidence="2">
    <location>
        <begin position="143"/>
        <end position="254"/>
    </location>
</feature>